<dbReference type="EMBL" id="ML742026">
    <property type="protein sequence ID" value="KAE8154821.1"/>
    <property type="molecule type" value="Genomic_DNA"/>
</dbReference>
<evidence type="ECO:0000313" key="1">
    <source>
        <dbReference type="EMBL" id="KAE8154821.1"/>
    </source>
</evidence>
<dbReference type="InterPro" id="IPR036278">
    <property type="entry name" value="Sialidase_sf"/>
</dbReference>
<protein>
    <submittedName>
        <fullName evidence="1">Putative BNR/Asp-box repeat protein</fullName>
    </submittedName>
</protein>
<gene>
    <name evidence="1" type="ORF">BDV25DRAFT_82608</name>
</gene>
<reference evidence="1 2" key="1">
    <citation type="submission" date="2019-04" db="EMBL/GenBank/DDBJ databases">
        <title>Friends and foes A comparative genomics study of 23 Aspergillus species from section Flavi.</title>
        <authorList>
            <consortium name="DOE Joint Genome Institute"/>
            <person name="Kjaerbolling I."/>
            <person name="Vesth T."/>
            <person name="Frisvad J.C."/>
            <person name="Nybo J.L."/>
            <person name="Theobald S."/>
            <person name="Kildgaard S."/>
            <person name="Isbrandt T."/>
            <person name="Kuo A."/>
            <person name="Sato A."/>
            <person name="Lyhne E.K."/>
            <person name="Kogle M.E."/>
            <person name="Wiebenga A."/>
            <person name="Kun R.S."/>
            <person name="Lubbers R.J."/>
            <person name="Makela M.R."/>
            <person name="Barry K."/>
            <person name="Chovatia M."/>
            <person name="Clum A."/>
            <person name="Daum C."/>
            <person name="Haridas S."/>
            <person name="He G."/>
            <person name="LaButti K."/>
            <person name="Lipzen A."/>
            <person name="Mondo S."/>
            <person name="Riley R."/>
            <person name="Salamov A."/>
            <person name="Simmons B.A."/>
            <person name="Magnuson J.K."/>
            <person name="Henrissat B."/>
            <person name="Mortensen U.H."/>
            <person name="Larsen T.O."/>
            <person name="Devries R.P."/>
            <person name="Grigoriev I.V."/>
            <person name="Machida M."/>
            <person name="Baker S.E."/>
            <person name="Andersen M.R."/>
        </authorList>
    </citation>
    <scope>NUCLEOTIDE SEQUENCE [LARGE SCALE GENOMIC DNA]</scope>
    <source>
        <strain evidence="1 2">IBT 18842</strain>
    </source>
</reference>
<sequence length="358" mass="39540">MPGHFTQKILKTFGLEEPGQGPPQHHPQGNRHIEDNERHLAPTNGTYPRITRVGDNSLLASYTRFENGTRVLGVTRSTDGHHFEPWGEITRGAGDVDNAFILEIAPGTVLAAFRNHDLGDHGPTHFRITVCRSTDGGRSWHFLSQAAEKTPPHGIWEPFMRLGRGGEVQLTYSLEFAHNNQSTIMVRSHDGGATWSQPHCLHGDCDTRRDGMNGIAATWDNGREALVMVFETTTYGTFNLEALVSYDDGHSWDGRHQVYTPARGHNAGAPQIASFADGSLAVIFMTDEDHSEVQWTRNASIKVVFGSPPQNGQIHWSRPQVLCPHTSHWPGIATVAPQMLLATFECDGKPKAKAITLH</sequence>
<dbReference type="PANTHER" id="PTHR38792:SF3">
    <property type="entry name" value="BNR_ASP-BOX REPEAT DOMAIN PROTEIN (AFU_ORTHOLOGUE AFUA_7G06430)-RELATED"/>
    <property type="match status" value="1"/>
</dbReference>
<proteinExistence type="predicted"/>
<accession>A0A5N6U9L6</accession>
<dbReference type="SUPFAM" id="SSF50939">
    <property type="entry name" value="Sialidases"/>
    <property type="match status" value="1"/>
</dbReference>
<dbReference type="Gene3D" id="2.120.10.10">
    <property type="match status" value="1"/>
</dbReference>
<keyword evidence="2" id="KW-1185">Reference proteome</keyword>
<name>A0A5N6U9L6_ASPAV</name>
<organism evidence="1 2">
    <name type="scientific">Aspergillus avenaceus</name>
    <dbReference type="NCBI Taxonomy" id="36643"/>
    <lineage>
        <taxon>Eukaryota</taxon>
        <taxon>Fungi</taxon>
        <taxon>Dikarya</taxon>
        <taxon>Ascomycota</taxon>
        <taxon>Pezizomycotina</taxon>
        <taxon>Eurotiomycetes</taxon>
        <taxon>Eurotiomycetidae</taxon>
        <taxon>Eurotiales</taxon>
        <taxon>Aspergillaceae</taxon>
        <taxon>Aspergillus</taxon>
        <taxon>Aspergillus subgen. Circumdati</taxon>
    </lineage>
</organism>
<dbReference type="PANTHER" id="PTHR38792">
    <property type="entry name" value="BNR/ASP-BOX REPEAT DOMAIN PROTEIN (AFU_ORTHOLOGUE AFUA_7G06430)-RELATED"/>
    <property type="match status" value="1"/>
</dbReference>
<dbReference type="CDD" id="cd15482">
    <property type="entry name" value="Sialidase_non-viral"/>
    <property type="match status" value="1"/>
</dbReference>
<dbReference type="OrthoDB" id="2739686at2759"/>
<evidence type="ECO:0000313" key="2">
    <source>
        <dbReference type="Proteomes" id="UP000325780"/>
    </source>
</evidence>
<dbReference type="Proteomes" id="UP000325780">
    <property type="component" value="Unassembled WGS sequence"/>
</dbReference>
<dbReference type="AlphaFoldDB" id="A0A5N6U9L6"/>